<accession>A0A7N5P6E0</accession>
<feature type="region of interest" description="Disordered" evidence="1">
    <location>
        <begin position="1"/>
        <end position="36"/>
    </location>
</feature>
<reference evidence="2 3" key="1">
    <citation type="journal article" date="2010" name="Nature">
        <title>The sequence and de novo assembly of the giant panda genome.</title>
        <authorList>
            <person name="Li R."/>
            <person name="Fan W."/>
            <person name="Tian G."/>
            <person name="Zhu H."/>
            <person name="He L."/>
            <person name="Cai J."/>
            <person name="Huang Q."/>
            <person name="Cai Q."/>
            <person name="Li B."/>
            <person name="Bai Y."/>
            <person name="Zhang Z."/>
            <person name="Zhang Y."/>
            <person name="Wang W."/>
            <person name="Li J."/>
            <person name="Wei F."/>
            <person name="Li H."/>
            <person name="Jian M."/>
            <person name="Li J."/>
            <person name="Zhang Z."/>
            <person name="Nielsen R."/>
            <person name="Li D."/>
            <person name="Gu W."/>
            <person name="Yang Z."/>
            <person name="Xuan Z."/>
            <person name="Ryder O.A."/>
            <person name="Leung F.C."/>
            <person name="Zhou Y."/>
            <person name="Cao J."/>
            <person name="Sun X."/>
            <person name="Fu Y."/>
            <person name="Fang X."/>
            <person name="Guo X."/>
            <person name="Wang B."/>
            <person name="Hou R."/>
            <person name="Shen F."/>
            <person name="Mu B."/>
            <person name="Ni P."/>
            <person name="Lin R."/>
            <person name="Qian W."/>
            <person name="Wang G."/>
            <person name="Yu C."/>
            <person name="Nie W."/>
            <person name="Wang J."/>
            <person name="Wu Z."/>
            <person name="Liang H."/>
            <person name="Min J."/>
            <person name="Wu Q."/>
            <person name="Cheng S."/>
            <person name="Ruan J."/>
            <person name="Wang M."/>
            <person name="Shi Z."/>
            <person name="Wen M."/>
            <person name="Liu B."/>
            <person name="Ren X."/>
            <person name="Zheng H."/>
            <person name="Dong D."/>
            <person name="Cook K."/>
            <person name="Shan G."/>
            <person name="Zhang H."/>
            <person name="Kosiol C."/>
            <person name="Xie X."/>
            <person name="Lu Z."/>
            <person name="Zheng H."/>
            <person name="Li Y."/>
            <person name="Steiner C.C."/>
            <person name="Lam T.T."/>
            <person name="Lin S."/>
            <person name="Zhang Q."/>
            <person name="Li G."/>
            <person name="Tian J."/>
            <person name="Gong T."/>
            <person name="Liu H."/>
            <person name="Zhang D."/>
            <person name="Fang L."/>
            <person name="Ye C."/>
            <person name="Zhang J."/>
            <person name="Hu W."/>
            <person name="Xu A."/>
            <person name="Ren Y."/>
            <person name="Zhang G."/>
            <person name="Bruford M.W."/>
            <person name="Li Q."/>
            <person name="Ma L."/>
            <person name="Guo Y."/>
            <person name="An N."/>
            <person name="Hu Y."/>
            <person name="Zheng Y."/>
            <person name="Shi Y."/>
            <person name="Li Z."/>
            <person name="Liu Q."/>
            <person name="Chen Y."/>
            <person name="Zhao J."/>
            <person name="Qu N."/>
            <person name="Zhao S."/>
            <person name="Tian F."/>
            <person name="Wang X."/>
            <person name="Wang H."/>
            <person name="Xu L."/>
            <person name="Liu X."/>
            <person name="Vinar T."/>
            <person name="Wang Y."/>
            <person name="Lam T.W."/>
            <person name="Yiu S.M."/>
            <person name="Liu S."/>
            <person name="Zhang H."/>
            <person name="Li D."/>
            <person name="Huang Y."/>
            <person name="Wang X."/>
            <person name="Yang G."/>
            <person name="Jiang Z."/>
            <person name="Wang J."/>
            <person name="Qin N."/>
            <person name="Li L."/>
            <person name="Li J."/>
            <person name="Bolund L."/>
            <person name="Kristiansen K."/>
            <person name="Wong G.K."/>
            <person name="Olson M."/>
            <person name="Zhang X."/>
            <person name="Li S."/>
            <person name="Yang H."/>
            <person name="Wang J."/>
            <person name="Wang J."/>
        </authorList>
    </citation>
    <scope>NUCLEOTIDE SEQUENCE [LARGE SCALE GENOMIC DNA]</scope>
</reference>
<organism evidence="2 3">
    <name type="scientific">Ailuropoda melanoleuca</name>
    <name type="common">Giant panda</name>
    <dbReference type="NCBI Taxonomy" id="9646"/>
    <lineage>
        <taxon>Eukaryota</taxon>
        <taxon>Metazoa</taxon>
        <taxon>Chordata</taxon>
        <taxon>Craniata</taxon>
        <taxon>Vertebrata</taxon>
        <taxon>Euteleostomi</taxon>
        <taxon>Mammalia</taxon>
        <taxon>Eutheria</taxon>
        <taxon>Laurasiatheria</taxon>
        <taxon>Carnivora</taxon>
        <taxon>Caniformia</taxon>
        <taxon>Ursidae</taxon>
        <taxon>Ailuropoda</taxon>
    </lineage>
</organism>
<evidence type="ECO:0000256" key="1">
    <source>
        <dbReference type="SAM" id="MobiDB-lite"/>
    </source>
</evidence>
<feature type="compositionally biased region" description="Polar residues" evidence="1">
    <location>
        <begin position="18"/>
        <end position="36"/>
    </location>
</feature>
<name>A0A7N5P6E0_AILME</name>
<reference evidence="2" key="3">
    <citation type="submission" date="2025-09" db="UniProtKB">
        <authorList>
            <consortium name="Ensembl"/>
        </authorList>
    </citation>
    <scope>IDENTIFICATION</scope>
</reference>
<protein>
    <submittedName>
        <fullName evidence="2">Uncharacterized protein</fullName>
    </submittedName>
</protein>
<proteinExistence type="predicted"/>
<feature type="compositionally biased region" description="Polar residues" evidence="1">
    <location>
        <begin position="68"/>
        <end position="78"/>
    </location>
</feature>
<dbReference type="AlphaFoldDB" id="A0A7N5P6E0"/>
<keyword evidence="3" id="KW-1185">Reference proteome</keyword>
<evidence type="ECO:0000313" key="3">
    <source>
        <dbReference type="Proteomes" id="UP000008912"/>
    </source>
</evidence>
<dbReference type="Proteomes" id="UP000008912">
    <property type="component" value="Unassembled WGS sequence"/>
</dbReference>
<feature type="region of interest" description="Disordered" evidence="1">
    <location>
        <begin position="65"/>
        <end position="90"/>
    </location>
</feature>
<reference evidence="2" key="2">
    <citation type="submission" date="2025-08" db="UniProtKB">
        <authorList>
            <consortium name="Ensembl"/>
        </authorList>
    </citation>
    <scope>IDENTIFICATION</scope>
</reference>
<dbReference type="InParanoid" id="A0A7N5P6E0"/>
<evidence type="ECO:0000313" key="2">
    <source>
        <dbReference type="Ensembl" id="ENSAMEP00000036576.1"/>
    </source>
</evidence>
<sequence length="90" mass="9933">MPSPFKDQPEPKKVAPPNNDSFGNQLPPMHQQQRSVMTEEYKVPDGMVGFIIDALQRARQIAAKIGNESGTSVNSNDYSYGGQKRPLEDG</sequence>
<dbReference type="Ensembl" id="ENSAMET00000033244.1">
    <property type="protein sequence ID" value="ENSAMEP00000036576.1"/>
    <property type="gene ID" value="ENSAMEG00000027672.1"/>
</dbReference>